<organism evidence="2 3">
    <name type="scientific">Halobacteriovorax marinus</name>
    <dbReference type="NCBI Taxonomy" id="97084"/>
    <lineage>
        <taxon>Bacteria</taxon>
        <taxon>Pseudomonadati</taxon>
        <taxon>Bdellovibrionota</taxon>
        <taxon>Bacteriovoracia</taxon>
        <taxon>Bacteriovoracales</taxon>
        <taxon>Halobacteriovoraceae</taxon>
        <taxon>Halobacteriovorax</taxon>
    </lineage>
</organism>
<reference evidence="3" key="1">
    <citation type="journal article" date="2017" name="Proc. Natl. Acad. Sci. U.S.A.">
        <title>Simulation of Deepwater Horizon oil plume reveals substrate specialization within a complex community of hydrocarbon-degraders.</title>
        <authorList>
            <person name="Hu P."/>
            <person name="Dubinsky E.A."/>
            <person name="Probst A.J."/>
            <person name="Wang J."/>
            <person name="Sieber C.M.K."/>
            <person name="Tom L.M."/>
            <person name="Gardinali P."/>
            <person name="Banfield J.F."/>
            <person name="Atlas R.M."/>
            <person name="Andersen G.L."/>
        </authorList>
    </citation>
    <scope>NUCLEOTIDE SEQUENCE [LARGE SCALE GENOMIC DNA]</scope>
</reference>
<gene>
    <name evidence="2" type="ORF">A9Q84_07300</name>
</gene>
<sequence length="439" mass="46180">MKKILGFTVIAAIGLASTSVFATKARLLALGMNETDNEGSYYIDDNRNIFMNAANINNYADSVIIEWGSNGASSGGSGGANKTDQDHSPQAEGGFFKRSGNFVYGLYYGAESNTSSLLRVVASSPTVVGAGATGPVLDSADNQLDIFFGGTTAGLKWAGDFVYTTDKNQSRLQNDSAMAIKLGLIGSNWDSFANISLRSKSVAYDSGVSHKFDGKLGFHVGGGYKIGNGKVFGYIKTFKWDQYDSSATAINANRKTTVEGKFTNWSVGYAHTTEVSSKSRVFTSIAYYTKSIEADFGAASGSATDGKTEAKNTLVPVVIGYEADATSWLTLRGSITQNLHGKRNNKNYGNMNALAQAFAGVQFGSDTKGGDVSIDSSTSVNAGATLNFGKLKLDGMIGTTNGARNGATFGTSTASGQNGRAGVLALDNLMTRVGMTYNF</sequence>
<dbReference type="EMBL" id="MAAO01000006">
    <property type="protein sequence ID" value="OUR96159.1"/>
    <property type="molecule type" value="Genomic_DNA"/>
</dbReference>
<accession>A0A1Y5FB04</accession>
<evidence type="ECO:0000313" key="3">
    <source>
        <dbReference type="Proteomes" id="UP000196531"/>
    </source>
</evidence>
<dbReference type="Proteomes" id="UP000196531">
    <property type="component" value="Unassembled WGS sequence"/>
</dbReference>
<evidence type="ECO:0000256" key="1">
    <source>
        <dbReference type="SAM" id="SignalP"/>
    </source>
</evidence>
<dbReference type="AlphaFoldDB" id="A0A1Y5FB04"/>
<protein>
    <submittedName>
        <fullName evidence="2">Uncharacterized protein</fullName>
    </submittedName>
</protein>
<keyword evidence="1" id="KW-0732">Signal</keyword>
<feature type="signal peptide" evidence="1">
    <location>
        <begin position="1"/>
        <end position="22"/>
    </location>
</feature>
<name>A0A1Y5FB04_9BACT</name>
<feature type="chain" id="PRO_5012170000" evidence="1">
    <location>
        <begin position="23"/>
        <end position="439"/>
    </location>
</feature>
<evidence type="ECO:0000313" key="2">
    <source>
        <dbReference type="EMBL" id="OUR96159.1"/>
    </source>
</evidence>
<proteinExistence type="predicted"/>
<comment type="caution">
    <text evidence="2">The sequence shown here is derived from an EMBL/GenBank/DDBJ whole genome shotgun (WGS) entry which is preliminary data.</text>
</comment>